<dbReference type="Gene3D" id="3.40.50.1820">
    <property type="entry name" value="alpha/beta hydrolase"/>
    <property type="match status" value="1"/>
</dbReference>
<dbReference type="SUPFAM" id="SSF53474">
    <property type="entry name" value="alpha/beta-Hydrolases"/>
    <property type="match status" value="1"/>
</dbReference>
<dbReference type="Pfam" id="PF07859">
    <property type="entry name" value="Abhydrolase_3"/>
    <property type="match status" value="1"/>
</dbReference>
<dbReference type="RefSeq" id="WP_051136247.1">
    <property type="nucleotide sequence ID" value="NZ_BAABIH010000008.1"/>
</dbReference>
<dbReference type="InterPro" id="IPR050300">
    <property type="entry name" value="GDXG_lipolytic_enzyme"/>
</dbReference>
<proteinExistence type="inferred from homology"/>
<dbReference type="Proteomes" id="UP000326702">
    <property type="component" value="Chromosome"/>
</dbReference>
<dbReference type="AlphaFoldDB" id="A0A5P9QE07"/>
<dbReference type="EMBL" id="CP045529">
    <property type="protein sequence ID" value="QFU99290.1"/>
    <property type="molecule type" value="Genomic_DNA"/>
</dbReference>
<keyword evidence="4" id="KW-0472">Membrane</keyword>
<evidence type="ECO:0000256" key="1">
    <source>
        <dbReference type="ARBA" id="ARBA00010515"/>
    </source>
</evidence>
<keyword evidence="2 6" id="KW-0378">Hydrolase</keyword>
<feature type="active site" evidence="3">
    <location>
        <position position="192"/>
    </location>
</feature>
<dbReference type="EC" id="3.5.1.9" evidence="6"/>
<dbReference type="PROSITE" id="PS01174">
    <property type="entry name" value="LIPASE_GDXG_SER"/>
    <property type="match status" value="1"/>
</dbReference>
<dbReference type="KEGG" id="lxl:KDY119_02817"/>
<protein>
    <submittedName>
        <fullName evidence="6">Arylformamidase</fullName>
        <ecNumber evidence="6">3.5.1.9</ecNumber>
    </submittedName>
</protein>
<comment type="similarity">
    <text evidence="1">Belongs to the 'GDXG' lipolytic enzyme family.</text>
</comment>
<name>A0A5P9QE07_9MICO</name>
<keyword evidence="4" id="KW-0812">Transmembrane</keyword>
<dbReference type="OrthoDB" id="9803828at2"/>
<reference evidence="6 7" key="1">
    <citation type="submission" date="2019-10" db="EMBL/GenBank/DDBJ databases">
        <title>Genome sequence of Luteimicrobium xylanilyticum HY-24.</title>
        <authorList>
            <person name="Kim D.Y."/>
            <person name="Park H.-Y."/>
        </authorList>
    </citation>
    <scope>NUCLEOTIDE SEQUENCE [LARGE SCALE GENOMIC DNA]</scope>
    <source>
        <strain evidence="6 7">HY-24</strain>
    </source>
</reference>
<organism evidence="6 7">
    <name type="scientific">Luteimicrobium xylanilyticum</name>
    <dbReference type="NCBI Taxonomy" id="1133546"/>
    <lineage>
        <taxon>Bacteria</taxon>
        <taxon>Bacillati</taxon>
        <taxon>Actinomycetota</taxon>
        <taxon>Actinomycetes</taxon>
        <taxon>Micrococcales</taxon>
        <taxon>Luteimicrobium</taxon>
    </lineage>
</organism>
<dbReference type="PANTHER" id="PTHR48081">
    <property type="entry name" value="AB HYDROLASE SUPERFAMILY PROTEIN C4A8.06C"/>
    <property type="match status" value="1"/>
</dbReference>
<evidence type="ECO:0000313" key="6">
    <source>
        <dbReference type="EMBL" id="QFU99290.1"/>
    </source>
</evidence>
<evidence type="ECO:0000256" key="2">
    <source>
        <dbReference type="ARBA" id="ARBA00022801"/>
    </source>
</evidence>
<dbReference type="GO" id="GO:0004061">
    <property type="term" value="F:arylformamidase activity"/>
    <property type="evidence" value="ECO:0007669"/>
    <property type="project" value="UniProtKB-EC"/>
</dbReference>
<feature type="transmembrane region" description="Helical" evidence="4">
    <location>
        <begin position="21"/>
        <end position="46"/>
    </location>
</feature>
<keyword evidence="4" id="KW-1133">Transmembrane helix</keyword>
<dbReference type="InterPro" id="IPR013094">
    <property type="entry name" value="AB_hydrolase_3"/>
</dbReference>
<accession>A0A5P9QE07</accession>
<evidence type="ECO:0000256" key="4">
    <source>
        <dbReference type="SAM" id="Phobius"/>
    </source>
</evidence>
<evidence type="ECO:0000259" key="5">
    <source>
        <dbReference type="Pfam" id="PF07859"/>
    </source>
</evidence>
<dbReference type="InterPro" id="IPR029058">
    <property type="entry name" value="AB_hydrolase_fold"/>
</dbReference>
<evidence type="ECO:0000256" key="3">
    <source>
        <dbReference type="PROSITE-ProRule" id="PRU10038"/>
    </source>
</evidence>
<keyword evidence="7" id="KW-1185">Reference proteome</keyword>
<gene>
    <name evidence="6" type="ORF">KDY119_02817</name>
</gene>
<sequence>MAPHDRTSGFRLTVPAPRRGVRVAGSVVAGGIALGLGVALVAAVAVSVSPWPGALLVRWAFDRGGVQTDKVLAAYAPAPDAVSVTSDVRYAPGPDGTFDVYYPSRLDGTADRLPTVVWSHGGGWLAGTKAGTATWARILADKGYTVVVPDYTLAPAAHYPRQLQQTLDAVAFLHATPPAHVDGDRLFLAGDSAGASLVAQAATVLTHPAYGREVGVNPGATPSSAIRGVLLNCGPYDLGLIDGSEPGLLGWGSRTIGWSYLGERDFLDEPLTKTLSLVDHVYPGFPPVFVSGGNDDPLTAGAKVYAERLAAAGTDVDALFFPGDYVDPASGKALPHEYQFDLRLHAAQTSLDRTLAFLAQHT</sequence>
<evidence type="ECO:0000313" key="7">
    <source>
        <dbReference type="Proteomes" id="UP000326702"/>
    </source>
</evidence>
<dbReference type="InterPro" id="IPR033140">
    <property type="entry name" value="Lipase_GDXG_put_SER_AS"/>
</dbReference>
<feature type="domain" description="Alpha/beta hydrolase fold-3" evidence="5">
    <location>
        <begin position="116"/>
        <end position="323"/>
    </location>
</feature>